<sequence length="39" mass="4375">MLWIDMLGIKYVGTNGQMSNQFIQDLNALGRFASQISGR</sequence>
<evidence type="ECO:0000313" key="1">
    <source>
        <dbReference type="EMBL" id="SFW73391.1"/>
    </source>
</evidence>
<dbReference type="Proteomes" id="UP000183788">
    <property type="component" value="Unassembled WGS sequence"/>
</dbReference>
<organism evidence="1 2">
    <name type="scientific">Chitinophaga sancti</name>
    <dbReference type="NCBI Taxonomy" id="1004"/>
    <lineage>
        <taxon>Bacteria</taxon>
        <taxon>Pseudomonadati</taxon>
        <taxon>Bacteroidota</taxon>
        <taxon>Chitinophagia</taxon>
        <taxon>Chitinophagales</taxon>
        <taxon>Chitinophagaceae</taxon>
        <taxon>Chitinophaga</taxon>
    </lineage>
</organism>
<dbReference type="EMBL" id="FPIZ01000013">
    <property type="protein sequence ID" value="SFW73391.1"/>
    <property type="molecule type" value="Genomic_DNA"/>
</dbReference>
<accession>A0A1K1RNU9</accession>
<name>A0A1K1RNU9_9BACT</name>
<proteinExistence type="predicted"/>
<dbReference type="STRING" id="1004.SAMN05661012_04002"/>
<reference evidence="1 2" key="1">
    <citation type="submission" date="2016-11" db="EMBL/GenBank/DDBJ databases">
        <authorList>
            <person name="Jaros S."/>
            <person name="Januszkiewicz K."/>
            <person name="Wedrychowicz H."/>
        </authorList>
    </citation>
    <scope>NUCLEOTIDE SEQUENCE [LARGE SCALE GENOMIC DNA]</scope>
    <source>
        <strain evidence="1 2">DSM 784</strain>
    </source>
</reference>
<gene>
    <name evidence="1" type="ORF">SAMN05661012_04002</name>
</gene>
<dbReference type="AlphaFoldDB" id="A0A1K1RNU9"/>
<evidence type="ECO:0000313" key="2">
    <source>
        <dbReference type="Proteomes" id="UP000183788"/>
    </source>
</evidence>
<protein>
    <submittedName>
        <fullName evidence="1">Uncharacterized protein</fullName>
    </submittedName>
</protein>